<dbReference type="AlphaFoldDB" id="A0A1Q3FYD1"/>
<keyword evidence="2" id="KW-0472">Membrane</keyword>
<dbReference type="EMBL" id="GFDL01002450">
    <property type="protein sequence ID" value="JAV32595.1"/>
    <property type="molecule type" value="Transcribed_RNA"/>
</dbReference>
<keyword evidence="2" id="KW-0812">Transmembrane</keyword>
<feature type="region of interest" description="Disordered" evidence="1">
    <location>
        <begin position="482"/>
        <end position="519"/>
    </location>
</feature>
<feature type="chain" id="PRO_5012343099" description="Retrovirus-related env polyprotein from transposon gypsy" evidence="3">
    <location>
        <begin position="16"/>
        <end position="519"/>
    </location>
</feature>
<feature type="transmembrane region" description="Helical" evidence="2">
    <location>
        <begin position="442"/>
        <end position="467"/>
    </location>
</feature>
<name>A0A1Q3FYD1_CULTA</name>
<sequence length="519" mass="58972">MIPLIILYLFTTSLCQELEIKHLENRPILVTKYKNCKIQSGNIKIIHTINLTDLETTINLLTNTAYTNIDGKNQLTQIVKYKVKQLYANFYQLKPSNHRRQKRWDTVGTAWKWIAGNPDAEDLRIINRTLHQLIEENNDQYYINEQLGQRIQHLTNSITENLADNRIIKNEVDILTIIVNIDTVNTLLTNIQDAILLSKALVTSSKILSPKEIHTIKQLIEQQGVPVEMPDEAFNLVTPKFTVSDETLLYILQLPQLEKEESKVIRILPLTINDAAINSHPEFLVKIRRELYTTTNPDAYVQRSSFINKFNDTCIAPLVLGTHSRCNTTSDTETRTKLLTNNLMLITNAKNQYLDSNCGPDNRTVEGNLLISFSNCSIIFNGRKISSSEMFTQPDVLEGALHNLIIESTQIKYHDMESVHNNTIVNRHLLQQVHLAQYSNKMWNWGLLSGISTSTITLMAIIVFIIIRSNCILRGAAKKITHHRNLRKSSKPRVEDDTPIPPGGVASPPVVTTPAHHAP</sequence>
<dbReference type="InterPro" id="IPR009882">
    <property type="entry name" value="Gypsy"/>
</dbReference>
<evidence type="ECO:0000256" key="1">
    <source>
        <dbReference type="SAM" id="MobiDB-lite"/>
    </source>
</evidence>
<keyword evidence="3" id="KW-0732">Signal</keyword>
<protein>
    <recommendedName>
        <fullName evidence="5">Retrovirus-related env polyprotein from transposon gypsy</fullName>
    </recommendedName>
</protein>
<proteinExistence type="predicted"/>
<evidence type="ECO:0000313" key="4">
    <source>
        <dbReference type="EMBL" id="JAV32595.1"/>
    </source>
</evidence>
<feature type="compositionally biased region" description="Basic residues" evidence="1">
    <location>
        <begin position="482"/>
        <end position="491"/>
    </location>
</feature>
<organism evidence="4">
    <name type="scientific">Culex tarsalis</name>
    <name type="common">Encephalitis mosquito</name>
    <dbReference type="NCBI Taxonomy" id="7177"/>
    <lineage>
        <taxon>Eukaryota</taxon>
        <taxon>Metazoa</taxon>
        <taxon>Ecdysozoa</taxon>
        <taxon>Arthropoda</taxon>
        <taxon>Hexapoda</taxon>
        <taxon>Insecta</taxon>
        <taxon>Pterygota</taxon>
        <taxon>Neoptera</taxon>
        <taxon>Endopterygota</taxon>
        <taxon>Diptera</taxon>
        <taxon>Nematocera</taxon>
        <taxon>Culicoidea</taxon>
        <taxon>Culicidae</taxon>
        <taxon>Culicinae</taxon>
        <taxon>Culicini</taxon>
        <taxon>Culex</taxon>
        <taxon>Culex</taxon>
    </lineage>
</organism>
<evidence type="ECO:0000256" key="2">
    <source>
        <dbReference type="SAM" id="Phobius"/>
    </source>
</evidence>
<evidence type="ECO:0008006" key="5">
    <source>
        <dbReference type="Google" id="ProtNLM"/>
    </source>
</evidence>
<accession>A0A1Q3FYD1</accession>
<keyword evidence="2" id="KW-1133">Transmembrane helix</keyword>
<evidence type="ECO:0000256" key="3">
    <source>
        <dbReference type="SAM" id="SignalP"/>
    </source>
</evidence>
<reference evidence="4" key="1">
    <citation type="submission" date="2017-01" db="EMBL/GenBank/DDBJ databases">
        <title>A deep insight into the sialotranscriptome of adult male and female Cluex tarsalis mosquitoes.</title>
        <authorList>
            <person name="Ribeiro J.M."/>
            <person name="Moreira F."/>
            <person name="Bernard K.A."/>
            <person name="Calvo E."/>
        </authorList>
    </citation>
    <scope>NUCLEOTIDE SEQUENCE</scope>
    <source>
        <strain evidence="4">Kern County</strain>
        <tissue evidence="4">Salivary glands</tissue>
    </source>
</reference>
<dbReference type="Pfam" id="PF07253">
    <property type="entry name" value="Gypsy"/>
    <property type="match status" value="1"/>
</dbReference>
<feature type="signal peptide" evidence="3">
    <location>
        <begin position="1"/>
        <end position="15"/>
    </location>
</feature>